<evidence type="ECO:0000256" key="1">
    <source>
        <dbReference type="SAM" id="Phobius"/>
    </source>
</evidence>
<evidence type="ECO:0000313" key="2">
    <source>
        <dbReference type="EMBL" id="KIJ35208.1"/>
    </source>
</evidence>
<gene>
    <name evidence="2" type="ORF">M422DRAFT_782610</name>
</gene>
<dbReference type="Proteomes" id="UP000054279">
    <property type="component" value="Unassembled WGS sequence"/>
</dbReference>
<evidence type="ECO:0000313" key="3">
    <source>
        <dbReference type="Proteomes" id="UP000054279"/>
    </source>
</evidence>
<accession>A0A0C9TXK8</accession>
<dbReference type="HOGENOM" id="CLU_2623570_0_0_1"/>
<reference evidence="2 3" key="1">
    <citation type="submission" date="2014-06" db="EMBL/GenBank/DDBJ databases">
        <title>Evolutionary Origins and Diversification of the Mycorrhizal Mutualists.</title>
        <authorList>
            <consortium name="DOE Joint Genome Institute"/>
            <consortium name="Mycorrhizal Genomics Consortium"/>
            <person name="Kohler A."/>
            <person name="Kuo A."/>
            <person name="Nagy L.G."/>
            <person name="Floudas D."/>
            <person name="Copeland A."/>
            <person name="Barry K.W."/>
            <person name="Cichocki N."/>
            <person name="Veneault-Fourrey C."/>
            <person name="LaButti K."/>
            <person name="Lindquist E.A."/>
            <person name="Lipzen A."/>
            <person name="Lundell T."/>
            <person name="Morin E."/>
            <person name="Murat C."/>
            <person name="Riley R."/>
            <person name="Ohm R."/>
            <person name="Sun H."/>
            <person name="Tunlid A."/>
            <person name="Henrissat B."/>
            <person name="Grigoriev I.V."/>
            <person name="Hibbett D.S."/>
            <person name="Martin F."/>
        </authorList>
    </citation>
    <scope>NUCLEOTIDE SEQUENCE [LARGE SCALE GENOMIC DNA]</scope>
    <source>
        <strain evidence="2 3">SS14</strain>
    </source>
</reference>
<organism evidence="2 3">
    <name type="scientific">Sphaerobolus stellatus (strain SS14)</name>
    <dbReference type="NCBI Taxonomy" id="990650"/>
    <lineage>
        <taxon>Eukaryota</taxon>
        <taxon>Fungi</taxon>
        <taxon>Dikarya</taxon>
        <taxon>Basidiomycota</taxon>
        <taxon>Agaricomycotina</taxon>
        <taxon>Agaricomycetes</taxon>
        <taxon>Phallomycetidae</taxon>
        <taxon>Geastrales</taxon>
        <taxon>Sphaerobolaceae</taxon>
        <taxon>Sphaerobolus</taxon>
    </lineage>
</organism>
<dbReference type="EMBL" id="KN837191">
    <property type="protein sequence ID" value="KIJ35208.1"/>
    <property type="molecule type" value="Genomic_DNA"/>
</dbReference>
<name>A0A0C9TXK8_SPHS4</name>
<keyword evidence="1" id="KW-0812">Transmembrane</keyword>
<dbReference type="AlphaFoldDB" id="A0A0C9TXK8"/>
<sequence length="78" mass="8989">MAELLPQIDVKPLYRLTLIGLVATAFMSGLTSLQTFLYYRQYPRDHLILKFFVGIIWMIAVRMHELSVYLSVGLCVPL</sequence>
<keyword evidence="1" id="KW-1133">Transmembrane helix</keyword>
<keyword evidence="3" id="KW-1185">Reference proteome</keyword>
<dbReference type="OrthoDB" id="3059110at2759"/>
<feature type="transmembrane region" description="Helical" evidence="1">
    <location>
        <begin position="51"/>
        <end position="72"/>
    </location>
</feature>
<proteinExistence type="predicted"/>
<keyword evidence="1" id="KW-0472">Membrane</keyword>
<protein>
    <submittedName>
        <fullName evidence="2">Unplaced genomic scaffold SPHSTscaffold_116, whole genome shotgun sequence</fullName>
    </submittedName>
</protein>
<feature type="transmembrane region" description="Helical" evidence="1">
    <location>
        <begin position="12"/>
        <end position="39"/>
    </location>
</feature>